<comment type="caution">
    <text evidence="5">The sequence shown here is derived from an EMBL/GenBank/DDBJ whole genome shotgun (WGS) entry which is preliminary data.</text>
</comment>
<evidence type="ECO:0000256" key="3">
    <source>
        <dbReference type="ARBA" id="ARBA00023163"/>
    </source>
</evidence>
<dbReference type="RefSeq" id="WP_033613790.1">
    <property type="nucleotide sequence ID" value="NZ_KK036483.1"/>
</dbReference>
<dbReference type="SUPFAM" id="SSF46785">
    <property type="entry name" value="Winged helix' DNA-binding domain"/>
    <property type="match status" value="1"/>
</dbReference>
<name>W6T8F0_9LACO</name>
<dbReference type="InterPro" id="IPR002577">
    <property type="entry name" value="HTH_HxlR"/>
</dbReference>
<dbReference type="AlphaFoldDB" id="W6T8F0"/>
<sequence length="104" mass="11989">MESCPVNYALSLLSGKWKLRIVWVWVNLKCVRFNQLQRQLEGVSALMLSKSLKELEADHIVKRQQFNEVPPHVEYSLTQEGQKLDVVLNVLGDWGEEVHALETT</sequence>
<dbReference type="PANTHER" id="PTHR33204">
    <property type="entry name" value="TRANSCRIPTIONAL REGULATOR, MARR FAMILY"/>
    <property type="match status" value="1"/>
</dbReference>
<dbReference type="HOGENOM" id="CLU_111585_5_3_9"/>
<organism evidence="5 6">
    <name type="scientific">Lactiplantibacillus fabifermentans T30PCM01</name>
    <dbReference type="NCBI Taxonomy" id="1400520"/>
    <lineage>
        <taxon>Bacteria</taxon>
        <taxon>Bacillati</taxon>
        <taxon>Bacillota</taxon>
        <taxon>Bacilli</taxon>
        <taxon>Lactobacillales</taxon>
        <taxon>Lactobacillaceae</taxon>
        <taxon>Lactiplantibacillus</taxon>
    </lineage>
</organism>
<evidence type="ECO:0000313" key="6">
    <source>
        <dbReference type="Proteomes" id="UP000019247"/>
    </source>
</evidence>
<dbReference type="EMBL" id="AWWK01000030">
    <property type="protein sequence ID" value="ETY74614.1"/>
    <property type="molecule type" value="Genomic_DNA"/>
</dbReference>
<proteinExistence type="predicted"/>
<gene>
    <name evidence="5" type="ORF">LFAB_06190</name>
</gene>
<keyword evidence="2" id="KW-0238">DNA-binding</keyword>
<dbReference type="Proteomes" id="UP000019247">
    <property type="component" value="Unassembled WGS sequence"/>
</dbReference>
<keyword evidence="1" id="KW-0805">Transcription regulation</keyword>
<dbReference type="InterPro" id="IPR036390">
    <property type="entry name" value="WH_DNA-bd_sf"/>
</dbReference>
<dbReference type="GO" id="GO:0003677">
    <property type="term" value="F:DNA binding"/>
    <property type="evidence" value="ECO:0007669"/>
    <property type="project" value="UniProtKB-KW"/>
</dbReference>
<evidence type="ECO:0000256" key="2">
    <source>
        <dbReference type="ARBA" id="ARBA00023125"/>
    </source>
</evidence>
<accession>W6T8F0</accession>
<feature type="domain" description="HTH hxlR-type" evidence="4">
    <location>
        <begin position="4"/>
        <end position="103"/>
    </location>
</feature>
<dbReference type="Gene3D" id="1.10.10.10">
    <property type="entry name" value="Winged helix-like DNA-binding domain superfamily/Winged helix DNA-binding domain"/>
    <property type="match status" value="1"/>
</dbReference>
<keyword evidence="3" id="KW-0804">Transcription</keyword>
<dbReference type="Pfam" id="PF01638">
    <property type="entry name" value="HxlR"/>
    <property type="match status" value="1"/>
</dbReference>
<reference evidence="5 6" key="1">
    <citation type="journal article" date="2014" name="Genome Announc.">
        <title>Genome Sequence of Lactobacillus fabifermentans Strain T30PCM01, Isolated from Fermenting Grape Marc.</title>
        <authorList>
            <person name="Treu L."/>
            <person name="Vendramin V."/>
            <person name="Bovo B."/>
            <person name="Giacomini A."/>
            <person name="Corich V."/>
            <person name="Campanaro S."/>
        </authorList>
    </citation>
    <scope>NUCLEOTIDE SEQUENCE [LARGE SCALE GENOMIC DNA]</scope>
    <source>
        <strain evidence="5 6">T30PCM01</strain>
    </source>
</reference>
<evidence type="ECO:0000256" key="1">
    <source>
        <dbReference type="ARBA" id="ARBA00023015"/>
    </source>
</evidence>
<dbReference type="STRING" id="1400520.LFAB_06190"/>
<dbReference type="InterPro" id="IPR036388">
    <property type="entry name" value="WH-like_DNA-bd_sf"/>
</dbReference>
<dbReference type="eggNOG" id="COG1733">
    <property type="taxonomic scope" value="Bacteria"/>
</dbReference>
<evidence type="ECO:0000259" key="4">
    <source>
        <dbReference type="PROSITE" id="PS51118"/>
    </source>
</evidence>
<dbReference type="OrthoDB" id="9791143at2"/>
<protein>
    <submittedName>
        <fullName evidence="5">Transcriptional regulator</fullName>
    </submittedName>
</protein>
<dbReference type="PATRIC" id="fig|1400520.3.peg.1203"/>
<dbReference type="PROSITE" id="PS51118">
    <property type="entry name" value="HTH_HXLR"/>
    <property type="match status" value="1"/>
</dbReference>
<evidence type="ECO:0000313" key="5">
    <source>
        <dbReference type="EMBL" id="ETY74614.1"/>
    </source>
</evidence>